<sequence>MSASVCYGYASKFPFSSYGEAIFLAVQTVVIGMLVLHYQQKSLHMLLYLGTYCTTMSILLSSMVPFALLKFLQTSIIPVIIFSKLLQASENYKNQNTGQLSAITIFLLFGGALARIFTSMQETGDNLLMITFVVSASLNGLIAFQVLYYWNSTNAINAKSKSKPKTS</sequence>
<feature type="transmembrane region" description="Helical" evidence="9">
    <location>
        <begin position="68"/>
        <end position="86"/>
    </location>
</feature>
<dbReference type="PANTHER" id="PTHR12226:SF2">
    <property type="entry name" value="MANNOSE-P-DOLICHOL UTILIZATION DEFECT 1 PROTEIN"/>
    <property type="match status" value="1"/>
</dbReference>
<evidence type="ECO:0000313" key="10">
    <source>
        <dbReference type="EMBL" id="KOG00631.1"/>
    </source>
</evidence>
<dbReference type="STRING" id="37653.A0A0L8IGN5"/>
<gene>
    <name evidence="10" type="ORF">OCBIM_22039972mg</name>
</gene>
<evidence type="ECO:0000256" key="3">
    <source>
        <dbReference type="ARBA" id="ARBA00022692"/>
    </source>
</evidence>
<evidence type="ECO:0000256" key="9">
    <source>
        <dbReference type="SAM" id="Phobius"/>
    </source>
</evidence>
<organism evidence="10">
    <name type="scientific">Octopus bimaculoides</name>
    <name type="common">California two-spotted octopus</name>
    <dbReference type="NCBI Taxonomy" id="37653"/>
    <lineage>
        <taxon>Eukaryota</taxon>
        <taxon>Metazoa</taxon>
        <taxon>Spiralia</taxon>
        <taxon>Lophotrochozoa</taxon>
        <taxon>Mollusca</taxon>
        <taxon>Cephalopoda</taxon>
        <taxon>Coleoidea</taxon>
        <taxon>Octopodiformes</taxon>
        <taxon>Octopoda</taxon>
        <taxon>Incirrata</taxon>
        <taxon>Octopodidae</taxon>
        <taxon>Octopus</taxon>
    </lineage>
</organism>
<evidence type="ECO:0000256" key="8">
    <source>
        <dbReference type="PIRNR" id="PIRNR023381"/>
    </source>
</evidence>
<name>A0A0L8IGN5_OCTBM</name>
<evidence type="ECO:0000256" key="5">
    <source>
        <dbReference type="ARBA" id="ARBA00022989"/>
    </source>
</evidence>
<dbReference type="AlphaFoldDB" id="A0A0L8IGN5"/>
<dbReference type="Pfam" id="PF04193">
    <property type="entry name" value="PQ-loop"/>
    <property type="match status" value="1"/>
</dbReference>
<dbReference type="InterPro" id="IPR006603">
    <property type="entry name" value="PQ-loop_rpt"/>
</dbReference>
<feature type="transmembrane region" description="Helical" evidence="9">
    <location>
        <begin position="98"/>
        <end position="117"/>
    </location>
</feature>
<dbReference type="PIRSF" id="PIRSF023381">
    <property type="entry name" value="MannP-dilichol_defect-1p"/>
    <property type="match status" value="1"/>
</dbReference>
<evidence type="ECO:0000256" key="2">
    <source>
        <dbReference type="ARBA" id="ARBA00022448"/>
    </source>
</evidence>
<dbReference type="Gene3D" id="1.20.1280.290">
    <property type="match status" value="1"/>
</dbReference>
<feature type="transmembrane region" description="Helical" evidence="9">
    <location>
        <begin position="45"/>
        <end position="62"/>
    </location>
</feature>
<feature type="transmembrane region" description="Helical" evidence="9">
    <location>
        <begin position="129"/>
        <end position="150"/>
    </location>
</feature>
<dbReference type="InterPro" id="IPR016817">
    <property type="entry name" value="MannP-dilichol_defect-1"/>
</dbReference>
<feature type="transmembrane region" description="Helical" evidence="9">
    <location>
        <begin position="21"/>
        <end position="38"/>
    </location>
</feature>
<keyword evidence="5 8" id="KW-1133">Transmembrane helix</keyword>
<dbReference type="EMBL" id="KQ415773">
    <property type="protein sequence ID" value="KOG00631.1"/>
    <property type="molecule type" value="Genomic_DNA"/>
</dbReference>
<proteinExistence type="inferred from homology"/>
<comment type="subcellular location">
    <subcellularLocation>
        <location evidence="1 8">Membrane</location>
        <topology evidence="1 8">Multi-pass membrane protein</topology>
    </subcellularLocation>
</comment>
<evidence type="ECO:0000256" key="1">
    <source>
        <dbReference type="ARBA" id="ARBA00004141"/>
    </source>
</evidence>
<evidence type="ECO:0000256" key="4">
    <source>
        <dbReference type="ARBA" id="ARBA00022737"/>
    </source>
</evidence>
<evidence type="ECO:0000256" key="7">
    <source>
        <dbReference type="ARBA" id="ARBA00038475"/>
    </source>
</evidence>
<dbReference type="GO" id="GO:0016020">
    <property type="term" value="C:membrane"/>
    <property type="evidence" value="ECO:0007669"/>
    <property type="project" value="UniProtKB-SubCell"/>
</dbReference>
<keyword evidence="2" id="KW-0813">Transport</keyword>
<evidence type="ECO:0000256" key="6">
    <source>
        <dbReference type="ARBA" id="ARBA00023136"/>
    </source>
</evidence>
<comment type="similarity">
    <text evidence="7">Belongs to the MPDU1 (TC 2.A.43.3) family.</text>
</comment>
<protein>
    <recommendedName>
        <fullName evidence="8">Solute carrier family 66 member 3</fullName>
    </recommendedName>
</protein>
<dbReference type="OrthoDB" id="271506at2759"/>
<accession>A0A0L8IGN5</accession>
<dbReference type="PANTHER" id="PTHR12226">
    <property type="entry name" value="MANNOSE-P-DOLICHOL UTILIZATION DEFECT 1 LEC35 -RELATED"/>
    <property type="match status" value="1"/>
</dbReference>
<keyword evidence="3 8" id="KW-0812">Transmembrane</keyword>
<reference evidence="10" key="1">
    <citation type="submission" date="2015-07" db="EMBL/GenBank/DDBJ databases">
        <title>MeaNS - Measles Nucleotide Surveillance Program.</title>
        <authorList>
            <person name="Tran T."/>
            <person name="Druce J."/>
        </authorList>
    </citation>
    <scope>NUCLEOTIDE SEQUENCE</scope>
    <source>
        <strain evidence="10">UCB-OBI-ISO-001</strain>
        <tissue evidence="10">Gonad</tissue>
    </source>
</reference>
<keyword evidence="4" id="KW-0677">Repeat</keyword>
<dbReference type="SMART" id="SM00679">
    <property type="entry name" value="CTNS"/>
    <property type="match status" value="1"/>
</dbReference>
<keyword evidence="6 8" id="KW-0472">Membrane</keyword>